<dbReference type="Gene3D" id="3.80.10.10">
    <property type="entry name" value="Ribonuclease Inhibitor"/>
    <property type="match status" value="1"/>
</dbReference>
<proteinExistence type="predicted"/>
<organism evidence="2 3">
    <name type="scientific">Necator americanus</name>
    <name type="common">Human hookworm</name>
    <dbReference type="NCBI Taxonomy" id="51031"/>
    <lineage>
        <taxon>Eukaryota</taxon>
        <taxon>Metazoa</taxon>
        <taxon>Ecdysozoa</taxon>
        <taxon>Nematoda</taxon>
        <taxon>Chromadorea</taxon>
        <taxon>Rhabditida</taxon>
        <taxon>Rhabditina</taxon>
        <taxon>Rhabditomorpha</taxon>
        <taxon>Strongyloidea</taxon>
        <taxon>Ancylostomatidae</taxon>
        <taxon>Bunostominae</taxon>
        <taxon>Necator</taxon>
    </lineage>
</organism>
<dbReference type="InterPro" id="IPR032675">
    <property type="entry name" value="LRR_dom_sf"/>
</dbReference>
<dbReference type="Proteomes" id="UP001303046">
    <property type="component" value="Unassembled WGS sequence"/>
</dbReference>
<feature type="domain" description="F-box" evidence="1">
    <location>
        <begin position="24"/>
        <end position="72"/>
    </location>
</feature>
<reference evidence="2 3" key="1">
    <citation type="submission" date="2023-08" db="EMBL/GenBank/DDBJ databases">
        <title>A Necator americanus chromosomal reference genome.</title>
        <authorList>
            <person name="Ilik V."/>
            <person name="Petrzelkova K.J."/>
            <person name="Pardy F."/>
            <person name="Fuh T."/>
            <person name="Niatou-Singa F.S."/>
            <person name="Gouil Q."/>
            <person name="Baker L."/>
            <person name="Ritchie M.E."/>
            <person name="Jex A.R."/>
            <person name="Gazzola D."/>
            <person name="Li H."/>
            <person name="Toshio Fujiwara R."/>
            <person name="Zhan B."/>
            <person name="Aroian R.V."/>
            <person name="Pafco B."/>
            <person name="Schwarz E.M."/>
        </authorList>
    </citation>
    <scope>NUCLEOTIDE SEQUENCE [LARGE SCALE GENOMIC DNA]</scope>
    <source>
        <strain evidence="2 3">Aroian</strain>
        <tissue evidence="2">Whole animal</tissue>
    </source>
</reference>
<evidence type="ECO:0000313" key="2">
    <source>
        <dbReference type="EMBL" id="KAK6726926.1"/>
    </source>
</evidence>
<keyword evidence="3" id="KW-1185">Reference proteome</keyword>
<dbReference type="PROSITE" id="PS50181">
    <property type="entry name" value="FBOX"/>
    <property type="match status" value="1"/>
</dbReference>
<sequence length="363" mass="42414">MRSRLSEQLSDTVFKTKFWMDVTTTHIFDLAPELLVKILKEIDEQTIGRMKAVCQFMNSLIHRHQSTLARQMIYMAVFKEGELIVERYLRRSRWEDYKYPLPGPYVDEQTFRQLRCADIDTIRFQMHVPDHVADEWAKHIVDSKSTTFRAVFARCQMSVNAVITLLEALKPQQVAIEFATDFDDLSVKKLCEHATFRKIMHLNLINSQITDNDLLLLDAQYLTIYECSRLTVAGLRRILLDWYNGKRSIKDYHVSISERIVPERLFDGLPTRRRSIIAWEVRNSETFLHTLQDPRRESCCGRIAVCTRKKTWQDVAKISRGGNETRSRKYVQMDFLEHDVNIMLLLTECAETSSAGNLAEIGR</sequence>
<dbReference type="InterPro" id="IPR001810">
    <property type="entry name" value="F-box_dom"/>
</dbReference>
<comment type="caution">
    <text evidence="2">The sequence shown here is derived from an EMBL/GenBank/DDBJ whole genome shotgun (WGS) entry which is preliminary data.</text>
</comment>
<accession>A0ABR1BPB3</accession>
<name>A0ABR1BPB3_NECAM</name>
<dbReference type="EMBL" id="JAVFWL010000001">
    <property type="protein sequence ID" value="KAK6726926.1"/>
    <property type="molecule type" value="Genomic_DNA"/>
</dbReference>
<protein>
    <recommendedName>
        <fullName evidence="1">F-box domain-containing protein</fullName>
    </recommendedName>
</protein>
<evidence type="ECO:0000313" key="3">
    <source>
        <dbReference type="Proteomes" id="UP001303046"/>
    </source>
</evidence>
<evidence type="ECO:0000259" key="1">
    <source>
        <dbReference type="PROSITE" id="PS50181"/>
    </source>
</evidence>
<gene>
    <name evidence="2" type="primary">Necator_chrI.g1054</name>
    <name evidence="2" type="ORF">RB195_004930</name>
</gene>